<dbReference type="EMBL" id="BFAA01000453">
    <property type="protein sequence ID" value="GCB72326.1"/>
    <property type="molecule type" value="Genomic_DNA"/>
</dbReference>
<evidence type="ECO:0000256" key="1">
    <source>
        <dbReference type="SAM" id="MobiDB-lite"/>
    </source>
</evidence>
<organism evidence="2 3">
    <name type="scientific">Scyliorhinus torazame</name>
    <name type="common">Cloudy catshark</name>
    <name type="synonym">Catulus torazame</name>
    <dbReference type="NCBI Taxonomy" id="75743"/>
    <lineage>
        <taxon>Eukaryota</taxon>
        <taxon>Metazoa</taxon>
        <taxon>Chordata</taxon>
        <taxon>Craniata</taxon>
        <taxon>Vertebrata</taxon>
        <taxon>Chondrichthyes</taxon>
        <taxon>Elasmobranchii</taxon>
        <taxon>Galeomorphii</taxon>
        <taxon>Galeoidea</taxon>
        <taxon>Carcharhiniformes</taxon>
        <taxon>Scyliorhinidae</taxon>
        <taxon>Scyliorhinus</taxon>
    </lineage>
</organism>
<evidence type="ECO:0000313" key="3">
    <source>
        <dbReference type="Proteomes" id="UP000288216"/>
    </source>
</evidence>
<dbReference type="AlphaFoldDB" id="A0A401PGR3"/>
<feature type="region of interest" description="Disordered" evidence="1">
    <location>
        <begin position="41"/>
        <end position="140"/>
    </location>
</feature>
<feature type="compositionally biased region" description="Gly residues" evidence="1">
    <location>
        <begin position="123"/>
        <end position="133"/>
    </location>
</feature>
<protein>
    <submittedName>
        <fullName evidence="2">Uncharacterized protein</fullName>
    </submittedName>
</protein>
<proteinExistence type="predicted"/>
<sequence length="140" mass="15020">MKWQTGLGRTTELWSEGNRSLVNIRAGDSSFCPPPYTQLFTETSPRERHTQTGAAEPHVAKLAAGRNQRKELGHLPSAASSPRVDQEPFAASQALLPTAKQTSDKLSLHKTLETHQERRFKGAAGGGGAGGGGREGEKKC</sequence>
<accession>A0A401PGR3</accession>
<reference evidence="2 3" key="1">
    <citation type="journal article" date="2018" name="Nat. Ecol. Evol.">
        <title>Shark genomes provide insights into elasmobranch evolution and the origin of vertebrates.</title>
        <authorList>
            <person name="Hara Y"/>
            <person name="Yamaguchi K"/>
            <person name="Onimaru K"/>
            <person name="Kadota M"/>
            <person name="Koyanagi M"/>
            <person name="Keeley SD"/>
            <person name="Tatsumi K"/>
            <person name="Tanaka K"/>
            <person name="Motone F"/>
            <person name="Kageyama Y"/>
            <person name="Nozu R"/>
            <person name="Adachi N"/>
            <person name="Nishimura O"/>
            <person name="Nakagawa R"/>
            <person name="Tanegashima C"/>
            <person name="Kiyatake I"/>
            <person name="Matsumoto R"/>
            <person name="Murakumo K"/>
            <person name="Nishida K"/>
            <person name="Terakita A"/>
            <person name="Kuratani S"/>
            <person name="Sato K"/>
            <person name="Hyodo S Kuraku.S."/>
        </authorList>
    </citation>
    <scope>NUCLEOTIDE SEQUENCE [LARGE SCALE GENOMIC DNA]</scope>
</reference>
<evidence type="ECO:0000313" key="2">
    <source>
        <dbReference type="EMBL" id="GCB72326.1"/>
    </source>
</evidence>
<dbReference type="Proteomes" id="UP000288216">
    <property type="component" value="Unassembled WGS sequence"/>
</dbReference>
<comment type="caution">
    <text evidence="2">The sequence shown here is derived from an EMBL/GenBank/DDBJ whole genome shotgun (WGS) entry which is preliminary data.</text>
</comment>
<keyword evidence="3" id="KW-1185">Reference proteome</keyword>
<feature type="compositionally biased region" description="Basic and acidic residues" evidence="1">
    <location>
        <begin position="102"/>
        <end position="120"/>
    </location>
</feature>
<gene>
    <name evidence="2" type="ORF">scyTo_0001935</name>
</gene>
<name>A0A401PGR3_SCYTO</name>